<protein>
    <submittedName>
        <fullName evidence="1">ATP-binding protein</fullName>
    </submittedName>
</protein>
<organism evidence="1 2">
    <name type="scientific">Pseudomonas farsensis</name>
    <dbReference type="NCBI Taxonomy" id="2745492"/>
    <lineage>
        <taxon>Bacteria</taxon>
        <taxon>Pseudomonadati</taxon>
        <taxon>Pseudomonadota</taxon>
        <taxon>Gammaproteobacteria</taxon>
        <taxon>Pseudomonadales</taxon>
        <taxon>Pseudomonadaceae</taxon>
        <taxon>Pseudomonas</taxon>
    </lineage>
</organism>
<dbReference type="Proteomes" id="UP001380290">
    <property type="component" value="Unassembled WGS sequence"/>
</dbReference>
<keyword evidence="1" id="KW-0547">Nucleotide-binding</keyword>
<name>A0ABU8QN26_9PSED</name>
<sequence>MPNTFVSTDFSGSNKITHSGIAKHFKNVEPHQALAELIWNGFDAGADSIDLSINTNNLGGTELVTLTDNGNGINFKRPEDNFCRFNDSLKKDSYDTHGSQGRGRLAFHKICNISTWYTRFNNENAKITILSSNLGDIDGKTIPEEDQHPSLGTNDPGTCVVLSGFKDSLPSQDFLIYEFRKIFGGHLALAPHKSLFVNNVKVTPQEHDLYETSITTRNNNFHVKLLHWKEKPGSEKSYTHFITSKSKVLYKYLSSLNKKRGYYSSIYVKSDGFDRFSADNDDLYEPIGAFTTSDDFRALDKELGIFARKMYAEFLIKQADRHVEKFEQDGDFPDYGELDERESQWRLSHVKDIVKAVLVRDPGLLVGNNKKQRRLIIQLLDRLSISSENSGIFEILESILSLDAAAMTQLANQLKKTKLDNIIKTIEALQHREFAIAQMKEIMNKYYRDTLETPDLQSIIENNTWLFGASYEILGAEEASFTETAKKLRSTIKEIENIDVGDLSDGVEIEGAKKQVDLLLIRKQPQFDSSGKKYFRCVIVEIKRPGVALNDKHLQQLDTYASILSRHPEFNSDLTRFELLLIGRTISSEAFGIQNRLDTSKSLGEPGIVTSTQKIKTYIKTWPRIFDEFELTNDYLLEKLKTQRADLSAASKADLVASLTAASDSAEETPCDNAVQA</sequence>
<dbReference type="Gene3D" id="3.30.565.10">
    <property type="entry name" value="Histidine kinase-like ATPase, C-terminal domain"/>
    <property type="match status" value="1"/>
</dbReference>
<proteinExistence type="predicted"/>
<dbReference type="RefSeq" id="WP_339598148.1">
    <property type="nucleotide sequence ID" value="NZ_JBBHLC010000003.1"/>
</dbReference>
<keyword evidence="1" id="KW-0067">ATP-binding</keyword>
<gene>
    <name evidence="1" type="ORF">V7S98_02345</name>
</gene>
<evidence type="ECO:0000313" key="1">
    <source>
        <dbReference type="EMBL" id="MEJ5862057.1"/>
    </source>
</evidence>
<dbReference type="InterPro" id="IPR036890">
    <property type="entry name" value="HATPase_C_sf"/>
</dbReference>
<evidence type="ECO:0000313" key="2">
    <source>
        <dbReference type="Proteomes" id="UP001380290"/>
    </source>
</evidence>
<dbReference type="Pfam" id="PF13589">
    <property type="entry name" value="HATPase_c_3"/>
    <property type="match status" value="1"/>
</dbReference>
<keyword evidence="2" id="KW-1185">Reference proteome</keyword>
<dbReference type="EMBL" id="JBBHLC010000003">
    <property type="protein sequence ID" value="MEJ5862057.1"/>
    <property type="molecule type" value="Genomic_DNA"/>
</dbReference>
<dbReference type="GO" id="GO:0005524">
    <property type="term" value="F:ATP binding"/>
    <property type="evidence" value="ECO:0007669"/>
    <property type="project" value="UniProtKB-KW"/>
</dbReference>
<comment type="caution">
    <text evidence="1">The sequence shown here is derived from an EMBL/GenBank/DDBJ whole genome shotgun (WGS) entry which is preliminary data.</text>
</comment>
<dbReference type="SUPFAM" id="SSF55874">
    <property type="entry name" value="ATPase domain of HSP90 chaperone/DNA topoisomerase II/histidine kinase"/>
    <property type="match status" value="1"/>
</dbReference>
<reference evidence="1 2" key="1">
    <citation type="submission" date="2024-02" db="EMBL/GenBank/DDBJ databases">
        <title>Identification of pathogenicity and growth-promoting function of Pseudomonas putida variant.</title>
        <authorList>
            <person name="Sun J."/>
        </authorList>
    </citation>
    <scope>NUCLEOTIDE SEQUENCE [LARGE SCALE GENOMIC DNA]</scope>
    <source>
        <strain evidence="1 2">A03</strain>
    </source>
</reference>
<accession>A0ABU8QN26</accession>